<dbReference type="EMBL" id="JYIU01000035">
    <property type="protein sequence ID" value="KJL23690.1"/>
    <property type="molecule type" value="Genomic_DNA"/>
</dbReference>
<dbReference type="SUPFAM" id="SSF48498">
    <property type="entry name" value="Tetracyclin repressor-like, C-terminal domain"/>
    <property type="match status" value="1"/>
</dbReference>
<evidence type="ECO:0000256" key="2">
    <source>
        <dbReference type="ARBA" id="ARBA00023125"/>
    </source>
</evidence>
<keyword evidence="6" id="KW-0675">Receptor</keyword>
<dbReference type="Pfam" id="PF21935">
    <property type="entry name" value="TetR_C_45"/>
    <property type="match status" value="1"/>
</dbReference>
<dbReference type="PATRIC" id="fig|104336.4.peg.1054"/>
<dbReference type="Pfam" id="PF00440">
    <property type="entry name" value="TetR_N"/>
    <property type="match status" value="1"/>
</dbReference>
<dbReference type="InterPro" id="IPR047923">
    <property type="entry name" value="ArpA-like"/>
</dbReference>
<dbReference type="KEGG" id="mfol:DXT68_04115"/>
<feature type="DNA-binding region" description="H-T-H motif" evidence="4">
    <location>
        <begin position="38"/>
        <end position="57"/>
    </location>
</feature>
<dbReference type="Proteomes" id="UP000033572">
    <property type="component" value="Unassembled WGS sequence"/>
</dbReference>
<proteinExistence type="predicted"/>
<keyword evidence="3" id="KW-0804">Transcription</keyword>
<dbReference type="GO" id="GO:0000976">
    <property type="term" value="F:transcription cis-regulatory region binding"/>
    <property type="evidence" value="ECO:0007669"/>
    <property type="project" value="TreeGrafter"/>
</dbReference>
<keyword evidence="2 4" id="KW-0238">DNA-binding</keyword>
<keyword evidence="7" id="KW-1185">Reference proteome</keyword>
<organism evidence="6 7">
    <name type="scientific">Microbacterium foliorum</name>
    <dbReference type="NCBI Taxonomy" id="104336"/>
    <lineage>
        <taxon>Bacteria</taxon>
        <taxon>Bacillati</taxon>
        <taxon>Actinomycetota</taxon>
        <taxon>Actinomycetes</taxon>
        <taxon>Micrococcales</taxon>
        <taxon>Microbacteriaceae</taxon>
        <taxon>Microbacterium</taxon>
    </lineage>
</organism>
<protein>
    <submittedName>
        <fullName evidence="6">A-factor receptor protein</fullName>
    </submittedName>
</protein>
<dbReference type="InterPro" id="IPR036271">
    <property type="entry name" value="Tet_transcr_reg_TetR-rel_C_sf"/>
</dbReference>
<dbReference type="InterPro" id="IPR054126">
    <property type="entry name" value="CprB_TetR_C"/>
</dbReference>
<evidence type="ECO:0000256" key="1">
    <source>
        <dbReference type="ARBA" id="ARBA00023015"/>
    </source>
</evidence>
<sequence>MATQRMPRLKQQRSIDTREAILSGAARVFARVTYAESRYRDVALESGASEGALYFHFRSKADLARAVLAEQQERMTAVLVETEAEPGTGLDILLRLMVNLGNLIARDEIVQAGIRLAGQPSTEVTAEVSEPYVEWVRIARALIARGVEDQSIRSDVDVDVYAEFFNAVFVGSQVLSGLEDHWASLPSRIKRLAPALEAVLSA</sequence>
<dbReference type="InterPro" id="IPR001647">
    <property type="entry name" value="HTH_TetR"/>
</dbReference>
<dbReference type="InterPro" id="IPR050109">
    <property type="entry name" value="HTH-type_TetR-like_transc_reg"/>
</dbReference>
<dbReference type="PANTHER" id="PTHR30055:SF234">
    <property type="entry name" value="HTH-TYPE TRANSCRIPTIONAL REGULATOR BETI"/>
    <property type="match status" value="1"/>
</dbReference>
<comment type="caution">
    <text evidence="6">The sequence shown here is derived from an EMBL/GenBank/DDBJ whole genome shotgun (WGS) entry which is preliminary data.</text>
</comment>
<name>A0A0F0KUC7_9MICO</name>
<evidence type="ECO:0000259" key="5">
    <source>
        <dbReference type="PROSITE" id="PS50977"/>
    </source>
</evidence>
<dbReference type="SUPFAM" id="SSF46689">
    <property type="entry name" value="Homeodomain-like"/>
    <property type="match status" value="1"/>
</dbReference>
<dbReference type="NCBIfam" id="NF041196">
    <property type="entry name" value="ScbR_bind_reg"/>
    <property type="match status" value="1"/>
</dbReference>
<dbReference type="PROSITE" id="PS50977">
    <property type="entry name" value="HTH_TETR_2"/>
    <property type="match status" value="1"/>
</dbReference>
<dbReference type="InterPro" id="IPR009057">
    <property type="entry name" value="Homeodomain-like_sf"/>
</dbReference>
<evidence type="ECO:0000313" key="7">
    <source>
        <dbReference type="Proteomes" id="UP000033572"/>
    </source>
</evidence>
<dbReference type="AlphaFoldDB" id="A0A0F0KUC7"/>
<dbReference type="GeneID" id="94443565"/>
<evidence type="ECO:0000313" key="6">
    <source>
        <dbReference type="EMBL" id="KJL23690.1"/>
    </source>
</evidence>
<dbReference type="PRINTS" id="PR00455">
    <property type="entry name" value="HTHTETR"/>
</dbReference>
<feature type="domain" description="HTH tetR-type" evidence="5">
    <location>
        <begin position="15"/>
        <end position="75"/>
    </location>
</feature>
<evidence type="ECO:0000256" key="4">
    <source>
        <dbReference type="PROSITE-ProRule" id="PRU00335"/>
    </source>
</evidence>
<dbReference type="Gene3D" id="1.10.357.10">
    <property type="entry name" value="Tetracycline Repressor, domain 2"/>
    <property type="match status" value="1"/>
</dbReference>
<dbReference type="RefSeq" id="WP_052677653.1">
    <property type="nucleotide sequence ID" value="NZ_CP031425.1"/>
</dbReference>
<accession>A0A0F0KUC7</accession>
<keyword evidence="1" id="KW-0805">Transcription regulation</keyword>
<reference evidence="6 7" key="1">
    <citation type="submission" date="2015-02" db="EMBL/GenBank/DDBJ databases">
        <title>Draft genome sequences of ten Microbacterium spp. with emphasis on heavy metal contaminated environments.</title>
        <authorList>
            <person name="Corretto E."/>
        </authorList>
    </citation>
    <scope>NUCLEOTIDE SEQUENCE [LARGE SCALE GENOMIC DNA]</scope>
    <source>
        <strain evidence="6 7">DSM 12966</strain>
    </source>
</reference>
<dbReference type="GO" id="GO:0003700">
    <property type="term" value="F:DNA-binding transcription factor activity"/>
    <property type="evidence" value="ECO:0007669"/>
    <property type="project" value="TreeGrafter"/>
</dbReference>
<dbReference type="PANTHER" id="PTHR30055">
    <property type="entry name" value="HTH-TYPE TRANSCRIPTIONAL REGULATOR RUTR"/>
    <property type="match status" value="1"/>
</dbReference>
<gene>
    <name evidence="6" type="primary">arpA_1</name>
    <name evidence="6" type="ORF">RN50_01030</name>
</gene>
<evidence type="ECO:0000256" key="3">
    <source>
        <dbReference type="ARBA" id="ARBA00023163"/>
    </source>
</evidence>